<dbReference type="InterPro" id="IPR011990">
    <property type="entry name" value="TPR-like_helical_dom_sf"/>
</dbReference>
<sequence length="237" mass="26073">MKTSLVHLCFVVLATFSNIAMADWFLSSETKSLIAKAEAGDTDAQFRVGVAYDFGKGAPRDGKEAMKWYRMAAENGNAEAQNSFGSGLQAEKRYSEALAWYEKASAQGHAVATNNLAYLYDMGLGVKQDRRKGFELYSQAADLGSAEAMWNMANMHGSGQIGEKDMVAACVWSKRARKYAKPGERQLQSHLNRVIPQLEQMLSAEQLDSCKQQLENWSPVASNSKDAQLGSQQDAPQ</sequence>
<feature type="chain" id="PRO_5045580252" evidence="2">
    <location>
        <begin position="23"/>
        <end position="237"/>
    </location>
</feature>
<dbReference type="SUPFAM" id="SSF81901">
    <property type="entry name" value="HCP-like"/>
    <property type="match status" value="1"/>
</dbReference>
<name>A0ABX6N6I3_9BURK</name>
<keyword evidence="2" id="KW-0732">Signal</keyword>
<evidence type="ECO:0000313" key="3">
    <source>
        <dbReference type="EMBL" id="QJR30027.1"/>
    </source>
</evidence>
<dbReference type="EMBL" id="CP053084">
    <property type="protein sequence ID" value="QJR30027.1"/>
    <property type="molecule type" value="Genomic_DNA"/>
</dbReference>
<dbReference type="RefSeq" id="WP_171099790.1">
    <property type="nucleotide sequence ID" value="NZ_CP053084.1"/>
</dbReference>
<feature type="region of interest" description="Disordered" evidence="1">
    <location>
        <begin position="215"/>
        <end position="237"/>
    </location>
</feature>
<proteinExistence type="predicted"/>
<organism evidence="3 4">
    <name type="scientific">Limnobacter profundi</name>
    <dbReference type="NCBI Taxonomy" id="2732163"/>
    <lineage>
        <taxon>Bacteria</taxon>
        <taxon>Pseudomonadati</taxon>
        <taxon>Pseudomonadota</taxon>
        <taxon>Betaproteobacteria</taxon>
        <taxon>Burkholderiales</taxon>
        <taxon>Burkholderiaceae</taxon>
        <taxon>Limnobacter</taxon>
    </lineage>
</organism>
<dbReference type="InterPro" id="IPR050767">
    <property type="entry name" value="Sel1_AlgK"/>
</dbReference>
<dbReference type="PANTHER" id="PTHR11102">
    <property type="entry name" value="SEL-1-LIKE PROTEIN"/>
    <property type="match status" value="1"/>
</dbReference>
<accession>A0ABX6N6I3</accession>
<evidence type="ECO:0000256" key="1">
    <source>
        <dbReference type="SAM" id="MobiDB-lite"/>
    </source>
</evidence>
<dbReference type="SMART" id="SM00671">
    <property type="entry name" value="SEL1"/>
    <property type="match status" value="4"/>
</dbReference>
<dbReference type="PANTHER" id="PTHR11102:SF160">
    <property type="entry name" value="ERAD-ASSOCIATED E3 UBIQUITIN-PROTEIN LIGASE COMPONENT HRD3"/>
    <property type="match status" value="1"/>
</dbReference>
<dbReference type="Proteomes" id="UP000501130">
    <property type="component" value="Chromosome"/>
</dbReference>
<gene>
    <name evidence="3" type="ORF">HKT17_10070</name>
</gene>
<evidence type="ECO:0000256" key="2">
    <source>
        <dbReference type="SAM" id="SignalP"/>
    </source>
</evidence>
<keyword evidence="4" id="KW-1185">Reference proteome</keyword>
<evidence type="ECO:0000313" key="4">
    <source>
        <dbReference type="Proteomes" id="UP000501130"/>
    </source>
</evidence>
<dbReference type="Gene3D" id="1.25.40.10">
    <property type="entry name" value="Tetratricopeptide repeat domain"/>
    <property type="match status" value="2"/>
</dbReference>
<protein>
    <submittedName>
        <fullName evidence="3">Sel1 repeat family protein</fullName>
    </submittedName>
</protein>
<reference evidence="3 4" key="1">
    <citation type="submission" date="2020-05" db="EMBL/GenBank/DDBJ databases">
        <title>Compete genome of Limnobacter sp. SAORIC-580.</title>
        <authorList>
            <person name="Song J."/>
            <person name="Cho J.-C."/>
        </authorList>
    </citation>
    <scope>NUCLEOTIDE SEQUENCE [LARGE SCALE GENOMIC DNA]</scope>
    <source>
        <strain evidence="3 4">SAORIC-580</strain>
    </source>
</reference>
<dbReference type="InterPro" id="IPR006597">
    <property type="entry name" value="Sel1-like"/>
</dbReference>
<feature type="signal peptide" evidence="2">
    <location>
        <begin position="1"/>
        <end position="22"/>
    </location>
</feature>
<dbReference type="Pfam" id="PF08238">
    <property type="entry name" value="Sel1"/>
    <property type="match status" value="4"/>
</dbReference>